<reference evidence="2" key="1">
    <citation type="submission" date="2016-09" db="EMBL/GenBank/DDBJ databases">
        <authorList>
            <person name="Varghese N."/>
            <person name="Submissions S."/>
        </authorList>
    </citation>
    <scope>NUCLEOTIDE SEQUENCE [LARGE SCALE GENOMIC DNA]</scope>
    <source>
        <strain evidence="2">ANC 4466</strain>
    </source>
</reference>
<accession>A0A240E7P0</accession>
<sequence>MNGFGSLQRVKGSFALFDGATAAEFEDAAKQLSTSEVREAQSIIEHARSLGLGIVSTLIADLSAGDLGDQLPSDYLDGLLVEAVDDADDDDNVLFDLVVGAVQDAFESLGVDETTIAQMFSDDVTVADAAIEAGSESALANLPDDGEPLDAFISDFVYGEPYEGEAGFDAALSSSQMKQKGKARVGSFAARKVHGKKVVYKGAWAIRKGRKVIVNKRLPNQTVRLTAKQKVAVKKAGLKARTANAIKLRVKSFKKGRKLGLY</sequence>
<gene>
    <name evidence="1" type="ORF">SAMN05421731_102390</name>
</gene>
<evidence type="ECO:0000313" key="1">
    <source>
        <dbReference type="EMBL" id="SNX44229.1"/>
    </source>
</evidence>
<dbReference type="RefSeq" id="WP_097078474.1">
    <property type="nucleotide sequence ID" value="NZ_BAABHT010000003.1"/>
</dbReference>
<dbReference type="Proteomes" id="UP000219042">
    <property type="component" value="Unassembled WGS sequence"/>
</dbReference>
<keyword evidence="2" id="KW-1185">Reference proteome</keyword>
<evidence type="ECO:0000313" key="2">
    <source>
        <dbReference type="Proteomes" id="UP000219042"/>
    </source>
</evidence>
<organism evidence="1 2">
    <name type="scientific">Acinetobacter puyangensis</name>
    <dbReference type="NCBI Taxonomy" id="1096779"/>
    <lineage>
        <taxon>Bacteria</taxon>
        <taxon>Pseudomonadati</taxon>
        <taxon>Pseudomonadota</taxon>
        <taxon>Gammaproteobacteria</taxon>
        <taxon>Moraxellales</taxon>
        <taxon>Moraxellaceae</taxon>
        <taxon>Acinetobacter</taxon>
    </lineage>
</organism>
<proteinExistence type="predicted"/>
<name>A0A240E7P0_9GAMM</name>
<dbReference type="AlphaFoldDB" id="A0A240E7P0"/>
<protein>
    <submittedName>
        <fullName evidence="1">Uncharacterized protein</fullName>
    </submittedName>
</protein>
<dbReference type="EMBL" id="OANT01000002">
    <property type="protein sequence ID" value="SNX44229.1"/>
    <property type="molecule type" value="Genomic_DNA"/>
</dbReference>
<dbReference type="OrthoDB" id="6682394at2"/>